<evidence type="ECO:0000256" key="1">
    <source>
        <dbReference type="SAM" id="Coils"/>
    </source>
</evidence>
<accession>A0ABN7SUP1</accession>
<dbReference type="Proteomes" id="UP001158576">
    <property type="component" value="Chromosome 1"/>
</dbReference>
<evidence type="ECO:0000313" key="3">
    <source>
        <dbReference type="Proteomes" id="UP001158576"/>
    </source>
</evidence>
<proteinExistence type="predicted"/>
<keyword evidence="3" id="KW-1185">Reference proteome</keyword>
<name>A0ABN7SUP1_OIKDI</name>
<organism evidence="2 3">
    <name type="scientific">Oikopleura dioica</name>
    <name type="common">Tunicate</name>
    <dbReference type="NCBI Taxonomy" id="34765"/>
    <lineage>
        <taxon>Eukaryota</taxon>
        <taxon>Metazoa</taxon>
        <taxon>Chordata</taxon>
        <taxon>Tunicata</taxon>
        <taxon>Appendicularia</taxon>
        <taxon>Copelata</taxon>
        <taxon>Oikopleuridae</taxon>
        <taxon>Oikopleura</taxon>
    </lineage>
</organism>
<protein>
    <submittedName>
        <fullName evidence="2">Oidioi.mRNA.OKI2018_I69.chr1.g2218.t1.cds</fullName>
    </submittedName>
</protein>
<evidence type="ECO:0000313" key="2">
    <source>
        <dbReference type="EMBL" id="CAG5105541.1"/>
    </source>
</evidence>
<sequence length="422" mass="48830">MFKLLFNRNVADTVLNIIKEDKIETKDPVHLEIARDQARKDLALAREELATIKAEYNDVVPRKLWETAENNLKDANQELEALKKDLSELSGNFSVLKSTYDSVEKERNEVVIERNELKRTGTPRPDWEAIYEKTFDEKFGDPELSSDARTKHLLDELTKSRDNTEKDYFTLPEDQSDLPAFLASEERKEVKNLKERFYTNLDLTIEDCNEIKEEIWKERLAENDDEVDKIDIFVKNFLSKKFNFYALDFGHSLRAAAEKYADLPHITDFYEILAGLKPEQGFKRIVEQSSNLLSALQNVDKHKKGYVLVFDLKVELRKLFKLKPDEHMEIIAQFAEEDKFYYGELFENGPNGEPSKMMSLLAEQDEKEKDIYVEQLSVQLEGIDSVGPAEAKIAFMSVDPGINAELINKYIKVNNSCQSLQC</sequence>
<keyword evidence="1" id="KW-0175">Coiled coil</keyword>
<gene>
    <name evidence="2" type="ORF">OKIOD_LOCUS10983</name>
</gene>
<reference evidence="2 3" key="1">
    <citation type="submission" date="2021-04" db="EMBL/GenBank/DDBJ databases">
        <authorList>
            <person name="Bliznina A."/>
        </authorList>
    </citation>
    <scope>NUCLEOTIDE SEQUENCE [LARGE SCALE GENOMIC DNA]</scope>
</reference>
<feature type="coiled-coil region" evidence="1">
    <location>
        <begin position="35"/>
        <end position="120"/>
    </location>
</feature>
<dbReference type="EMBL" id="OU015566">
    <property type="protein sequence ID" value="CAG5105541.1"/>
    <property type="molecule type" value="Genomic_DNA"/>
</dbReference>